<dbReference type="GO" id="GO:0006094">
    <property type="term" value="P:gluconeogenesis"/>
    <property type="evidence" value="ECO:0007669"/>
    <property type="project" value="TreeGrafter"/>
</dbReference>
<keyword evidence="6 12" id="KW-0963">Cytoplasm</keyword>
<dbReference type="RefSeq" id="WP_014335605.1">
    <property type="nucleotide sequence ID" value="NC_019552.1"/>
</dbReference>
<evidence type="ECO:0000256" key="4">
    <source>
        <dbReference type="ARBA" id="ARBA00013061"/>
    </source>
</evidence>
<keyword evidence="7 12" id="KW-0808">Transferase</keyword>
<dbReference type="PANTHER" id="PTHR11406">
    <property type="entry name" value="PHOSPHOGLYCERATE KINASE"/>
    <property type="match status" value="1"/>
</dbReference>
<reference evidence="16 17" key="1">
    <citation type="journal article" date="2013" name="Genome Announc.">
        <title>Complete Genome Sequence of Mycoplasma hyorhinis Strain SK76.</title>
        <authorList>
            <person name="Goodison S."/>
            <person name="Urquidi V."/>
            <person name="Kumar D."/>
            <person name="Reyes L."/>
            <person name="Rosser C.J."/>
        </authorList>
    </citation>
    <scope>NUCLEOTIDE SEQUENCE [LARGE SCALE GENOMIC DNA]</scope>
    <source>
        <strain evidence="16 17">SK76</strain>
    </source>
</reference>
<feature type="binding site" evidence="12 13">
    <location>
        <begin position="63"/>
        <end position="66"/>
    </location>
    <ligand>
        <name>substrate</name>
    </ligand>
</feature>
<evidence type="ECO:0000256" key="13">
    <source>
        <dbReference type="PIRSR" id="PIRSR000724-1"/>
    </source>
</evidence>
<dbReference type="GO" id="GO:0005829">
    <property type="term" value="C:cytosol"/>
    <property type="evidence" value="ECO:0007669"/>
    <property type="project" value="TreeGrafter"/>
</dbReference>
<protein>
    <recommendedName>
        <fullName evidence="5 12">Phosphoglycerate kinase</fullName>
        <ecNumber evidence="4 12">2.7.2.3</ecNumber>
    </recommendedName>
</protein>
<evidence type="ECO:0000256" key="8">
    <source>
        <dbReference type="ARBA" id="ARBA00022741"/>
    </source>
</evidence>
<comment type="subcellular location">
    <subcellularLocation>
        <location evidence="2 12">Cytoplasm</location>
    </subcellularLocation>
</comment>
<evidence type="ECO:0000256" key="10">
    <source>
        <dbReference type="ARBA" id="ARBA00022840"/>
    </source>
</evidence>
<organism evidence="16 17">
    <name type="scientific">Mesomycoplasma hyorhinis SK76</name>
    <dbReference type="NCBI Taxonomy" id="1118964"/>
    <lineage>
        <taxon>Bacteria</taxon>
        <taxon>Bacillati</taxon>
        <taxon>Mycoplasmatota</taxon>
        <taxon>Mycoplasmoidales</taxon>
        <taxon>Metamycoplasmataceae</taxon>
        <taxon>Mesomycoplasma</taxon>
    </lineage>
</organism>
<dbReference type="KEGG" id="mhs:MOS_492"/>
<dbReference type="SUPFAM" id="SSF53748">
    <property type="entry name" value="Phosphoglycerate kinase"/>
    <property type="match status" value="1"/>
</dbReference>
<comment type="catalytic activity">
    <reaction evidence="1 12 15">
        <text>(2R)-3-phosphoglycerate + ATP = (2R)-3-phospho-glyceroyl phosphate + ADP</text>
        <dbReference type="Rhea" id="RHEA:14801"/>
        <dbReference type="ChEBI" id="CHEBI:30616"/>
        <dbReference type="ChEBI" id="CHEBI:57604"/>
        <dbReference type="ChEBI" id="CHEBI:58272"/>
        <dbReference type="ChEBI" id="CHEBI:456216"/>
        <dbReference type="EC" id="2.7.2.3"/>
    </reaction>
</comment>
<comment type="similarity">
    <text evidence="12 15">Belongs to the phosphoglycerate kinase family.</text>
</comment>
<comment type="pathway">
    <text evidence="3 12">Carbohydrate degradation; glycolysis; pyruvate from D-glyceraldehyde 3-phosphate: step 2/5.</text>
</comment>
<evidence type="ECO:0000256" key="7">
    <source>
        <dbReference type="ARBA" id="ARBA00022679"/>
    </source>
</evidence>
<feature type="binding site" evidence="12 14">
    <location>
        <position position="211"/>
    </location>
    <ligand>
        <name>ATP</name>
        <dbReference type="ChEBI" id="CHEBI:30616"/>
    </ligand>
</feature>
<evidence type="ECO:0000313" key="16">
    <source>
        <dbReference type="EMBL" id="AFX74407.1"/>
    </source>
</evidence>
<dbReference type="InterPro" id="IPR015824">
    <property type="entry name" value="Phosphoglycerate_kinase_N"/>
</dbReference>
<evidence type="ECO:0000256" key="14">
    <source>
        <dbReference type="PIRSR" id="PIRSR000724-2"/>
    </source>
</evidence>
<dbReference type="Gene3D" id="3.40.50.1260">
    <property type="entry name" value="Phosphoglycerate kinase, N-terminal domain"/>
    <property type="match status" value="2"/>
</dbReference>
<feature type="binding site" evidence="13">
    <location>
        <position position="123"/>
    </location>
    <ligand>
        <name>(2R)-3-phosphoglycerate</name>
        <dbReference type="ChEBI" id="CHEBI:58272"/>
    </ligand>
</feature>
<gene>
    <name evidence="12" type="primary">pgk</name>
    <name evidence="16" type="ORF">MOS_492</name>
</gene>
<dbReference type="FunFam" id="3.40.50.1260:FF:000001">
    <property type="entry name" value="Phosphoglycerate kinase"/>
    <property type="match status" value="1"/>
</dbReference>
<keyword evidence="11 12" id="KW-0324">Glycolysis</keyword>
<dbReference type="FunFam" id="3.40.50.1260:FF:000008">
    <property type="entry name" value="Phosphoglycerate kinase"/>
    <property type="match status" value="1"/>
</dbReference>
<feature type="binding site" evidence="12">
    <location>
        <position position="160"/>
    </location>
    <ligand>
        <name>substrate</name>
    </ligand>
</feature>
<dbReference type="GO" id="GO:0006096">
    <property type="term" value="P:glycolytic process"/>
    <property type="evidence" value="ECO:0007669"/>
    <property type="project" value="UniProtKB-UniRule"/>
</dbReference>
<evidence type="ECO:0000256" key="11">
    <source>
        <dbReference type="ARBA" id="ARBA00023152"/>
    </source>
</evidence>
<keyword evidence="8 12" id="KW-0547">Nucleotide-binding</keyword>
<dbReference type="EMBL" id="CP003914">
    <property type="protein sequence ID" value="AFX74407.1"/>
    <property type="molecule type" value="Genomic_DNA"/>
</dbReference>
<evidence type="ECO:0000256" key="3">
    <source>
        <dbReference type="ARBA" id="ARBA00004838"/>
    </source>
</evidence>
<feature type="binding site" evidence="12">
    <location>
        <position position="123"/>
    </location>
    <ligand>
        <name>substrate</name>
    </ligand>
</feature>
<evidence type="ECO:0000256" key="1">
    <source>
        <dbReference type="ARBA" id="ARBA00000642"/>
    </source>
</evidence>
<dbReference type="GO" id="GO:0004618">
    <property type="term" value="F:phosphoglycerate kinase activity"/>
    <property type="evidence" value="ECO:0007669"/>
    <property type="project" value="UniProtKB-UniRule"/>
</dbReference>
<dbReference type="HAMAP" id="MF_00145">
    <property type="entry name" value="Phosphoglyc_kinase"/>
    <property type="match status" value="1"/>
</dbReference>
<dbReference type="PROSITE" id="PS00111">
    <property type="entry name" value="PGLYCERATE_KINASE"/>
    <property type="match status" value="1"/>
</dbReference>
<dbReference type="InterPro" id="IPR001576">
    <property type="entry name" value="Phosphoglycerate_kinase"/>
</dbReference>
<dbReference type="InterPro" id="IPR036043">
    <property type="entry name" value="Phosphoglycerate_kinase_sf"/>
</dbReference>
<proteinExistence type="inferred from homology"/>
<comment type="subunit">
    <text evidence="12">Monomer.</text>
</comment>
<dbReference type="EC" id="2.7.2.3" evidence="4 12"/>
<evidence type="ECO:0000256" key="2">
    <source>
        <dbReference type="ARBA" id="ARBA00004496"/>
    </source>
</evidence>
<dbReference type="InterPro" id="IPR015911">
    <property type="entry name" value="Phosphoglycerate_kinase_CS"/>
</dbReference>
<evidence type="ECO:0000313" key="17">
    <source>
        <dbReference type="Proteomes" id="UP000009399"/>
    </source>
</evidence>
<feature type="binding site" evidence="12 13">
    <location>
        <begin position="25"/>
        <end position="27"/>
    </location>
    <ligand>
        <name>substrate</name>
    </ligand>
</feature>
<name>A0AAI8FD68_MESHY</name>
<keyword evidence="9 12" id="KW-0418">Kinase</keyword>
<dbReference type="PRINTS" id="PR00477">
    <property type="entry name" value="PHGLYCKINASE"/>
</dbReference>
<sequence>MQSFLNKKSIDDLDLKDKKVLVRVDYNVPIQNGQITSTKRIKSTLPTIRKIIEEGGKTILFSHLGRVKSEKDLTKKSLRIVAEELANELGQEIIFVPVTRGEELEQAVESLQAGEVLLVENTRFEDLNNKAESKNDPELGKYWASLGDVFINDAFGTLHREHASNVGIAQHIQESAIGYLVENELKALTKLIDNPKRPFVAIVGGAKISDKIGIISSLLEKADKVLIAGGMSYTFKKALGFEIGISIVEDDKIELANELLEKYWDKIILPIDNAMAYEFKDTQRLYNTRFPLQILKDAEGLDIGPWTLRLFRNELKGAHTVLWNGTLGVAEFSNFKWGTEAVAKEISKLENAYTVIGGGDSVAAVEANNLQDNFSHISTGGGASITFIEKADLVGLHPIQEK</sequence>
<dbReference type="Pfam" id="PF00162">
    <property type="entry name" value="PGK"/>
    <property type="match status" value="1"/>
</dbReference>
<dbReference type="Proteomes" id="UP000009399">
    <property type="component" value="Chromosome"/>
</dbReference>
<feature type="binding site" evidence="13">
    <location>
        <position position="160"/>
    </location>
    <ligand>
        <name>(2R)-3-phosphoglycerate</name>
        <dbReference type="ChEBI" id="CHEBI:58272"/>
    </ligand>
</feature>
<feature type="binding site" evidence="12 14">
    <location>
        <begin position="358"/>
        <end position="361"/>
    </location>
    <ligand>
        <name>ATP</name>
        <dbReference type="ChEBI" id="CHEBI:30616"/>
    </ligand>
</feature>
<feature type="binding site" evidence="13">
    <location>
        <position position="40"/>
    </location>
    <ligand>
        <name>(2R)-3-phosphoglycerate</name>
        <dbReference type="ChEBI" id="CHEBI:58272"/>
    </ligand>
</feature>
<dbReference type="PANTHER" id="PTHR11406:SF23">
    <property type="entry name" value="PHOSPHOGLYCERATE KINASE 1, CHLOROPLASTIC-RELATED"/>
    <property type="match status" value="1"/>
</dbReference>
<dbReference type="AlphaFoldDB" id="A0AAI8FD68"/>
<evidence type="ECO:0000256" key="6">
    <source>
        <dbReference type="ARBA" id="ARBA00022490"/>
    </source>
</evidence>
<dbReference type="PIRSF" id="PIRSF000724">
    <property type="entry name" value="Pgk"/>
    <property type="match status" value="1"/>
</dbReference>
<evidence type="ECO:0000256" key="5">
    <source>
        <dbReference type="ARBA" id="ARBA00016471"/>
    </source>
</evidence>
<keyword evidence="10 12" id="KW-0067">ATP-binding</keyword>
<evidence type="ECO:0000256" key="9">
    <source>
        <dbReference type="ARBA" id="ARBA00022777"/>
    </source>
</evidence>
<feature type="binding site" evidence="12 14">
    <location>
        <position position="331"/>
    </location>
    <ligand>
        <name>ATP</name>
        <dbReference type="ChEBI" id="CHEBI:30616"/>
    </ligand>
</feature>
<accession>A0AAI8FD68</accession>
<feature type="binding site" evidence="12">
    <location>
        <position position="300"/>
    </location>
    <ligand>
        <name>ATP</name>
        <dbReference type="ChEBI" id="CHEBI:30616"/>
    </ligand>
</feature>
<evidence type="ECO:0000256" key="12">
    <source>
        <dbReference type="HAMAP-Rule" id="MF_00145"/>
    </source>
</evidence>
<dbReference type="GO" id="GO:0005524">
    <property type="term" value="F:ATP binding"/>
    <property type="evidence" value="ECO:0007669"/>
    <property type="project" value="UniProtKB-KW"/>
</dbReference>
<feature type="binding site" evidence="12">
    <location>
        <position position="40"/>
    </location>
    <ligand>
        <name>substrate</name>
    </ligand>
</feature>
<dbReference type="GO" id="GO:0043531">
    <property type="term" value="F:ADP binding"/>
    <property type="evidence" value="ECO:0007669"/>
    <property type="project" value="TreeGrafter"/>
</dbReference>
<evidence type="ECO:0000256" key="15">
    <source>
        <dbReference type="RuleBase" id="RU000532"/>
    </source>
</evidence>